<name>A0A098LCU2_9BACT</name>
<reference evidence="2 3" key="1">
    <citation type="submission" date="2014-09" db="EMBL/GenBank/DDBJ databases">
        <title>Sporocytophaga myxococcoides PG-01 genome sequencing.</title>
        <authorList>
            <person name="Liu L."/>
            <person name="Gao P.J."/>
            <person name="Chen G.J."/>
            <person name="Wang L.S."/>
        </authorList>
    </citation>
    <scope>NUCLEOTIDE SEQUENCE [LARGE SCALE GENOMIC DNA]</scope>
    <source>
        <strain evidence="2 3">PG-01</strain>
    </source>
</reference>
<keyword evidence="3" id="KW-1185">Reference proteome</keyword>
<proteinExistence type="predicted"/>
<keyword evidence="1" id="KW-0812">Transmembrane</keyword>
<accession>A0A098LCU2</accession>
<gene>
    <name evidence="2" type="ORF">MYP_1366</name>
</gene>
<evidence type="ECO:0000313" key="3">
    <source>
        <dbReference type="Proteomes" id="UP000030185"/>
    </source>
</evidence>
<dbReference type="RefSeq" id="WP_156140372.1">
    <property type="nucleotide sequence ID" value="NZ_BBLT01000002.1"/>
</dbReference>
<sequence length="64" mass="7570">MKETKLTYSFFLSLISFVALFVFIVGLSILLRVLSFGRYKFNYPLKYLKKYIEAQQNVNVFDGF</sequence>
<evidence type="ECO:0000313" key="2">
    <source>
        <dbReference type="EMBL" id="GAL84138.1"/>
    </source>
</evidence>
<organism evidence="2 3">
    <name type="scientific">Sporocytophaga myxococcoides</name>
    <dbReference type="NCBI Taxonomy" id="153721"/>
    <lineage>
        <taxon>Bacteria</taxon>
        <taxon>Pseudomonadati</taxon>
        <taxon>Bacteroidota</taxon>
        <taxon>Cytophagia</taxon>
        <taxon>Cytophagales</taxon>
        <taxon>Cytophagaceae</taxon>
        <taxon>Sporocytophaga</taxon>
    </lineage>
</organism>
<dbReference type="Proteomes" id="UP000030185">
    <property type="component" value="Unassembled WGS sequence"/>
</dbReference>
<dbReference type="EMBL" id="BBLT01000002">
    <property type="protein sequence ID" value="GAL84138.1"/>
    <property type="molecule type" value="Genomic_DNA"/>
</dbReference>
<dbReference type="STRING" id="153721.MYP_1366"/>
<evidence type="ECO:0000256" key="1">
    <source>
        <dbReference type="SAM" id="Phobius"/>
    </source>
</evidence>
<keyword evidence="1" id="KW-0472">Membrane</keyword>
<dbReference type="AlphaFoldDB" id="A0A098LCU2"/>
<protein>
    <submittedName>
        <fullName evidence="2">Uncharacterized protein</fullName>
    </submittedName>
</protein>
<comment type="caution">
    <text evidence="2">The sequence shown here is derived from an EMBL/GenBank/DDBJ whole genome shotgun (WGS) entry which is preliminary data.</text>
</comment>
<keyword evidence="1" id="KW-1133">Transmembrane helix</keyword>
<feature type="transmembrane region" description="Helical" evidence="1">
    <location>
        <begin position="6"/>
        <end position="31"/>
    </location>
</feature>